<reference evidence="2" key="2">
    <citation type="submission" date="2025-09" db="UniProtKB">
        <authorList>
            <consortium name="Ensembl"/>
        </authorList>
    </citation>
    <scope>IDENTIFICATION</scope>
</reference>
<feature type="compositionally biased region" description="Low complexity" evidence="1">
    <location>
        <begin position="13"/>
        <end position="51"/>
    </location>
</feature>
<evidence type="ECO:0000313" key="2">
    <source>
        <dbReference type="Ensembl" id="ENSANIP00000020781.1"/>
    </source>
</evidence>
<dbReference type="GO" id="GO:0016529">
    <property type="term" value="C:sarcoplasmic reticulum"/>
    <property type="evidence" value="ECO:0007669"/>
    <property type="project" value="TreeGrafter"/>
</dbReference>
<dbReference type="AlphaFoldDB" id="A0A8B9NAB2"/>
<dbReference type="Ensembl" id="ENSANIT00000021470.1">
    <property type="protein sequence ID" value="ENSANIP00000020781.1"/>
    <property type="gene ID" value="ENSANIG00000014136.1"/>
</dbReference>
<reference evidence="2" key="1">
    <citation type="submission" date="2025-08" db="UniProtKB">
        <authorList>
            <consortium name="Ensembl"/>
        </authorList>
    </citation>
    <scope>IDENTIFICATION</scope>
</reference>
<dbReference type="Proteomes" id="UP000694541">
    <property type="component" value="Unplaced"/>
</dbReference>
<feature type="compositionally biased region" description="Basic and acidic residues" evidence="1">
    <location>
        <begin position="104"/>
        <end position="114"/>
    </location>
</feature>
<feature type="compositionally biased region" description="Basic and acidic residues" evidence="1">
    <location>
        <begin position="302"/>
        <end position="324"/>
    </location>
</feature>
<name>A0A8B9NAB2_9AVES</name>
<accession>A0A8B9NAB2</accession>
<feature type="compositionally biased region" description="Pro residues" evidence="1">
    <location>
        <begin position="85"/>
        <end position="95"/>
    </location>
</feature>
<organism evidence="2 3">
    <name type="scientific">Accipiter nisus</name>
    <name type="common">Eurasian sparrowhawk</name>
    <dbReference type="NCBI Taxonomy" id="211598"/>
    <lineage>
        <taxon>Eukaryota</taxon>
        <taxon>Metazoa</taxon>
        <taxon>Chordata</taxon>
        <taxon>Craniata</taxon>
        <taxon>Vertebrata</taxon>
        <taxon>Euteleostomi</taxon>
        <taxon>Archelosauria</taxon>
        <taxon>Archosauria</taxon>
        <taxon>Dinosauria</taxon>
        <taxon>Saurischia</taxon>
        <taxon>Theropoda</taxon>
        <taxon>Coelurosauria</taxon>
        <taxon>Aves</taxon>
        <taxon>Neognathae</taxon>
        <taxon>Neoaves</taxon>
        <taxon>Telluraves</taxon>
        <taxon>Accipitrimorphae</taxon>
        <taxon>Accipitriformes</taxon>
        <taxon>Accipitridae</taxon>
        <taxon>Accipitrinae</taxon>
        <taxon>Accipiter</taxon>
    </lineage>
</organism>
<evidence type="ECO:0000256" key="1">
    <source>
        <dbReference type="SAM" id="MobiDB-lite"/>
    </source>
</evidence>
<dbReference type="GO" id="GO:0005739">
    <property type="term" value="C:mitochondrion"/>
    <property type="evidence" value="ECO:0007669"/>
    <property type="project" value="TreeGrafter"/>
</dbReference>
<sequence>MTARPWHSPPRTSPSVSAPADPAVPSRSCSGTWASSWASSGGPGLGPHSPSVGMGRGCPHRGLSEALEADAEPHGWPSLTRLPLAPHPAEPPLPGPSEGSTGRQLRDSMLKHPDSLAPDASPGVSERASEPARPWRPFLGVGEGSASRGLSHGGHRSLLLRCRALPPHHQHVALPCRWKTLTWLLRASRKTKVGARSRAAGSLPSPLYQLTLLQPSGCVPTLLSLSFISPADLDSQVSSTGLGTILRPNEPKSHSYFQSVSVTKVTLPDGVVEERRTVQDSQGRQETTVTRRRGDQAFITTTKEDGQSKHYREEVVNMDDREWGAEEGEGTGPGPL</sequence>
<dbReference type="InterPro" id="IPR017248">
    <property type="entry name" value="HAX-1"/>
</dbReference>
<protein>
    <submittedName>
        <fullName evidence="2">Uncharacterized protein</fullName>
    </submittedName>
</protein>
<dbReference type="GO" id="GO:0030833">
    <property type="term" value="P:regulation of actin filament polymerization"/>
    <property type="evidence" value="ECO:0007669"/>
    <property type="project" value="TreeGrafter"/>
</dbReference>
<evidence type="ECO:0000313" key="3">
    <source>
        <dbReference type="Proteomes" id="UP000694541"/>
    </source>
</evidence>
<dbReference type="PANTHER" id="PTHR14938">
    <property type="entry name" value="HCLS1-ASSOCIATED PROTEIN X-1"/>
    <property type="match status" value="1"/>
</dbReference>
<feature type="compositionally biased region" description="Polar residues" evidence="1">
    <location>
        <begin position="279"/>
        <end position="288"/>
    </location>
</feature>
<dbReference type="PANTHER" id="PTHR14938:SF2">
    <property type="entry name" value="HCLS1-ASSOCIATED PROTEIN X-1"/>
    <property type="match status" value="1"/>
</dbReference>
<proteinExistence type="predicted"/>
<feature type="region of interest" description="Disordered" evidence="1">
    <location>
        <begin position="1"/>
        <end position="137"/>
    </location>
</feature>
<keyword evidence="3" id="KW-1185">Reference proteome</keyword>
<dbReference type="GO" id="GO:0015629">
    <property type="term" value="C:actin cytoskeleton"/>
    <property type="evidence" value="ECO:0007669"/>
    <property type="project" value="TreeGrafter"/>
</dbReference>
<dbReference type="GO" id="GO:0030136">
    <property type="term" value="C:clathrin-coated vesicle"/>
    <property type="evidence" value="ECO:0007669"/>
    <property type="project" value="TreeGrafter"/>
</dbReference>
<dbReference type="GO" id="GO:0043066">
    <property type="term" value="P:negative regulation of apoptotic process"/>
    <property type="evidence" value="ECO:0007669"/>
    <property type="project" value="InterPro"/>
</dbReference>
<feature type="region of interest" description="Disordered" evidence="1">
    <location>
        <begin position="275"/>
        <end position="336"/>
    </location>
</feature>
<dbReference type="GO" id="GO:0016324">
    <property type="term" value="C:apical plasma membrane"/>
    <property type="evidence" value="ECO:0007669"/>
    <property type="project" value="TreeGrafter"/>
</dbReference>